<proteinExistence type="predicted"/>
<name>A0ABD4A370_9BACI</name>
<gene>
    <name evidence="2" type="ORF">B4167_3673</name>
</gene>
<dbReference type="EMBL" id="JXLU01000127">
    <property type="protein sequence ID" value="KIO71416.1"/>
    <property type="molecule type" value="Genomic_DNA"/>
</dbReference>
<feature type="compositionally biased region" description="Basic and acidic residues" evidence="1">
    <location>
        <begin position="9"/>
        <end position="24"/>
    </location>
</feature>
<evidence type="ECO:0000256" key="1">
    <source>
        <dbReference type="SAM" id="MobiDB-lite"/>
    </source>
</evidence>
<protein>
    <submittedName>
        <fullName evidence="2">Uncharacterized protein</fullName>
    </submittedName>
</protein>
<comment type="caution">
    <text evidence="2">The sequence shown here is derived from an EMBL/GenBank/DDBJ whole genome shotgun (WGS) entry which is preliminary data.</text>
</comment>
<accession>A0ABD4A370</accession>
<evidence type="ECO:0000313" key="3">
    <source>
        <dbReference type="Proteomes" id="UP000032076"/>
    </source>
</evidence>
<dbReference type="AlphaFoldDB" id="A0ABD4A370"/>
<organism evidence="2 3">
    <name type="scientific">Caldibacillus thermoamylovorans</name>
    <dbReference type="NCBI Taxonomy" id="35841"/>
    <lineage>
        <taxon>Bacteria</taxon>
        <taxon>Bacillati</taxon>
        <taxon>Bacillota</taxon>
        <taxon>Bacilli</taxon>
        <taxon>Bacillales</taxon>
        <taxon>Bacillaceae</taxon>
        <taxon>Caldibacillus</taxon>
    </lineage>
</organism>
<evidence type="ECO:0000313" key="2">
    <source>
        <dbReference type="EMBL" id="KIO71416.1"/>
    </source>
</evidence>
<reference evidence="2 3" key="1">
    <citation type="submission" date="2015-01" db="EMBL/GenBank/DDBJ databases">
        <title>Draft Genome Sequences of Four Bacillus thermoamylovorans Strains, Isolated From Food Products.</title>
        <authorList>
            <person name="Krawcyk A.O."/>
            <person name="Berendsen E.M."/>
            <person name="Eijlander R.T."/>
            <person name="de Jong A."/>
            <person name="Wells-Bennik M."/>
            <person name="Kuipers O.P."/>
        </authorList>
    </citation>
    <scope>NUCLEOTIDE SEQUENCE [LARGE SCALE GENOMIC DNA]</scope>
    <source>
        <strain evidence="2 3">B4167</strain>
    </source>
</reference>
<sequence length="39" mass="4603">MVTRRGLAAKKEQFPVQNGDEKGSRRQNRAFLASKWRRE</sequence>
<dbReference type="Proteomes" id="UP000032076">
    <property type="component" value="Unassembled WGS sequence"/>
</dbReference>
<feature type="region of interest" description="Disordered" evidence="1">
    <location>
        <begin position="1"/>
        <end position="39"/>
    </location>
</feature>